<evidence type="ECO:0000313" key="1">
    <source>
        <dbReference type="EMBL" id="KAG2662206.1"/>
    </source>
</evidence>
<comment type="caution">
    <text evidence="1">The sequence shown here is derived from an EMBL/GenBank/DDBJ whole genome shotgun (WGS) entry which is preliminary data.</text>
</comment>
<keyword evidence="2" id="KW-1185">Reference proteome</keyword>
<evidence type="ECO:0000313" key="2">
    <source>
        <dbReference type="Proteomes" id="UP000823388"/>
    </source>
</evidence>
<dbReference type="AlphaFoldDB" id="A0A8T0XVF4"/>
<accession>A0A8T0XVF4</accession>
<dbReference type="EMBL" id="CM029037">
    <property type="protein sequence ID" value="KAG2662206.1"/>
    <property type="molecule type" value="Genomic_DNA"/>
</dbReference>
<proteinExistence type="predicted"/>
<protein>
    <submittedName>
        <fullName evidence="1">Uncharacterized protein</fullName>
    </submittedName>
</protein>
<dbReference type="Proteomes" id="UP000823388">
    <property type="component" value="Chromosome 1K"/>
</dbReference>
<name>A0A8T0XVF4_PANVG</name>
<reference evidence="1" key="1">
    <citation type="submission" date="2020-05" db="EMBL/GenBank/DDBJ databases">
        <title>WGS assembly of Panicum virgatum.</title>
        <authorList>
            <person name="Lovell J.T."/>
            <person name="Jenkins J."/>
            <person name="Shu S."/>
            <person name="Juenger T.E."/>
            <person name="Schmutz J."/>
        </authorList>
    </citation>
    <scope>NUCLEOTIDE SEQUENCE</scope>
    <source>
        <strain evidence="1">AP13</strain>
    </source>
</reference>
<gene>
    <name evidence="1" type="ORF">PVAP13_1KG534350</name>
</gene>
<sequence>MFGLAAAPTASAIHSLGVTRKTPSWTQNSWLIIQSCKRKKRSVAEALLDEQWIRDVAYDLTVPLLDEFVQLWELIVAANFDANNTEADTIVWTRTASEDYSAKSAYNM</sequence>
<organism evidence="1 2">
    <name type="scientific">Panicum virgatum</name>
    <name type="common">Blackwell switchgrass</name>
    <dbReference type="NCBI Taxonomy" id="38727"/>
    <lineage>
        <taxon>Eukaryota</taxon>
        <taxon>Viridiplantae</taxon>
        <taxon>Streptophyta</taxon>
        <taxon>Embryophyta</taxon>
        <taxon>Tracheophyta</taxon>
        <taxon>Spermatophyta</taxon>
        <taxon>Magnoliopsida</taxon>
        <taxon>Liliopsida</taxon>
        <taxon>Poales</taxon>
        <taxon>Poaceae</taxon>
        <taxon>PACMAD clade</taxon>
        <taxon>Panicoideae</taxon>
        <taxon>Panicodae</taxon>
        <taxon>Paniceae</taxon>
        <taxon>Panicinae</taxon>
        <taxon>Panicum</taxon>
        <taxon>Panicum sect. Hiantes</taxon>
    </lineage>
</organism>